<dbReference type="SMART" id="SM00740">
    <property type="entry name" value="PASTA"/>
    <property type="match status" value="2"/>
</dbReference>
<dbReference type="Pfam" id="PF00905">
    <property type="entry name" value="Transpeptidase"/>
    <property type="match status" value="1"/>
</dbReference>
<feature type="domain" description="PASTA" evidence="3">
    <location>
        <begin position="378"/>
        <end position="449"/>
    </location>
</feature>
<dbReference type="CDD" id="cd06576">
    <property type="entry name" value="PASTA_Pbp2x-like_1"/>
    <property type="match status" value="1"/>
</dbReference>
<dbReference type="Gene3D" id="3.40.710.10">
    <property type="entry name" value="DD-peptidase/beta-lactamase superfamily"/>
    <property type="match status" value="1"/>
</dbReference>
<evidence type="ECO:0000259" key="3">
    <source>
        <dbReference type="PROSITE" id="PS51178"/>
    </source>
</evidence>
<reference evidence="4" key="1">
    <citation type="submission" date="2020-10" db="EMBL/GenBank/DDBJ databases">
        <authorList>
            <person name="Gilroy R."/>
        </authorList>
    </citation>
    <scope>NUCLEOTIDE SEQUENCE</scope>
    <source>
        <strain evidence="4">CHK195-4489</strain>
    </source>
</reference>
<dbReference type="InterPro" id="IPR005543">
    <property type="entry name" value="PASTA_dom"/>
</dbReference>
<dbReference type="InterPro" id="IPR012338">
    <property type="entry name" value="Beta-lactam/transpept-like"/>
</dbReference>
<dbReference type="PANTHER" id="PTHR30627:SF1">
    <property type="entry name" value="PEPTIDOGLYCAN D,D-TRANSPEPTIDASE FTSI"/>
    <property type="match status" value="1"/>
</dbReference>
<organism evidence="4 5">
    <name type="scientific">Candidatus Egerieisoma faecipullorum</name>
    <dbReference type="NCBI Taxonomy" id="2840963"/>
    <lineage>
        <taxon>Bacteria</taxon>
        <taxon>Bacillati</taxon>
        <taxon>Bacillota</taxon>
        <taxon>Clostridia</taxon>
        <taxon>Eubacteriales</taxon>
        <taxon>Clostridiaceae</taxon>
        <taxon>Clostridiaceae incertae sedis</taxon>
        <taxon>Candidatus Egerieisoma</taxon>
    </lineage>
</organism>
<dbReference type="PANTHER" id="PTHR30627">
    <property type="entry name" value="PEPTIDOGLYCAN D,D-TRANSPEPTIDASE"/>
    <property type="match status" value="1"/>
</dbReference>
<dbReference type="GO" id="GO:0005886">
    <property type="term" value="C:plasma membrane"/>
    <property type="evidence" value="ECO:0007669"/>
    <property type="project" value="TreeGrafter"/>
</dbReference>
<comment type="subcellular location">
    <subcellularLocation>
        <location evidence="1">Membrane</location>
    </subcellularLocation>
</comment>
<dbReference type="Pfam" id="PF03793">
    <property type="entry name" value="PASTA"/>
    <property type="match status" value="2"/>
</dbReference>
<evidence type="ECO:0000256" key="1">
    <source>
        <dbReference type="ARBA" id="ARBA00004370"/>
    </source>
</evidence>
<dbReference type="EMBL" id="DVMM01000060">
    <property type="protein sequence ID" value="HIU29231.1"/>
    <property type="molecule type" value="Genomic_DNA"/>
</dbReference>
<feature type="non-terminal residue" evidence="4">
    <location>
        <position position="1"/>
    </location>
</feature>
<gene>
    <name evidence="4" type="ORF">IAD50_02920</name>
</gene>
<comment type="caution">
    <text evidence="4">The sequence shown here is derived from an EMBL/GenBank/DDBJ whole genome shotgun (WGS) entry which is preliminary data.</text>
</comment>
<feature type="domain" description="PASTA" evidence="3">
    <location>
        <begin position="452"/>
        <end position="511"/>
    </location>
</feature>
<evidence type="ECO:0000256" key="2">
    <source>
        <dbReference type="ARBA" id="ARBA00023136"/>
    </source>
</evidence>
<evidence type="ECO:0000313" key="4">
    <source>
        <dbReference type="EMBL" id="HIU29231.1"/>
    </source>
</evidence>
<dbReference type="GO" id="GO:0008658">
    <property type="term" value="F:penicillin binding"/>
    <property type="evidence" value="ECO:0007669"/>
    <property type="project" value="InterPro"/>
</dbReference>
<name>A0A9D1I6V2_9CLOT</name>
<dbReference type="InterPro" id="IPR001460">
    <property type="entry name" value="PCN-bd_Tpept"/>
</dbReference>
<dbReference type="PROSITE" id="PS51178">
    <property type="entry name" value="PASTA"/>
    <property type="match status" value="2"/>
</dbReference>
<proteinExistence type="predicted"/>
<dbReference type="SUPFAM" id="SSF54184">
    <property type="entry name" value="Penicillin-binding protein 2x (pbp-2x), c-terminal domain"/>
    <property type="match status" value="1"/>
</dbReference>
<dbReference type="AlphaFoldDB" id="A0A9D1I6V2"/>
<evidence type="ECO:0000313" key="5">
    <source>
        <dbReference type="Proteomes" id="UP000824089"/>
    </source>
</evidence>
<protein>
    <submittedName>
        <fullName evidence="4">PASTA domain-containing protein</fullName>
    </submittedName>
</protein>
<dbReference type="SUPFAM" id="SSF56601">
    <property type="entry name" value="beta-lactamase/transpeptidase-like"/>
    <property type="match status" value="1"/>
</dbReference>
<dbReference type="InterPro" id="IPR050515">
    <property type="entry name" value="Beta-lactam/transpept"/>
</dbReference>
<dbReference type="Gene3D" id="3.30.10.20">
    <property type="match status" value="2"/>
</dbReference>
<accession>A0A9D1I6V2</accession>
<dbReference type="CDD" id="cd06575">
    <property type="entry name" value="PASTA_Pbp2x-like_2"/>
    <property type="match status" value="1"/>
</dbReference>
<dbReference type="GO" id="GO:0071555">
    <property type="term" value="P:cell wall organization"/>
    <property type="evidence" value="ECO:0007669"/>
    <property type="project" value="TreeGrafter"/>
</dbReference>
<keyword evidence="2" id="KW-0472">Membrane</keyword>
<dbReference type="Proteomes" id="UP000824089">
    <property type="component" value="Unassembled WGS sequence"/>
</dbReference>
<reference evidence="4" key="2">
    <citation type="journal article" date="2021" name="PeerJ">
        <title>Extensive microbial diversity within the chicken gut microbiome revealed by metagenomics and culture.</title>
        <authorList>
            <person name="Gilroy R."/>
            <person name="Ravi A."/>
            <person name="Getino M."/>
            <person name="Pursley I."/>
            <person name="Horton D.L."/>
            <person name="Alikhan N.F."/>
            <person name="Baker D."/>
            <person name="Gharbi K."/>
            <person name="Hall N."/>
            <person name="Watson M."/>
            <person name="Adriaenssens E.M."/>
            <person name="Foster-Nyarko E."/>
            <person name="Jarju S."/>
            <person name="Secka A."/>
            <person name="Antonio M."/>
            <person name="Oren A."/>
            <person name="Chaudhuri R.R."/>
            <person name="La Ragione R."/>
            <person name="Hildebrand F."/>
            <person name="Pallen M.J."/>
        </authorList>
    </citation>
    <scope>NUCLEOTIDE SEQUENCE</scope>
    <source>
        <strain evidence="4">CHK195-4489</strain>
    </source>
</reference>
<sequence>PQDGNNVVLTIDATIQNMVEKALKETIEEFNVTEGGAIVVMQPDTGDVLAMASYPDFNLNDPYAAPEGYDADTWIGNTNESVKILSETVWRNKALTDTYEPGSTFKSITTAIGIEEGLVNKDTMVSDAPLDLSGWKIRCWRKSNDHGTETFADAVKNSCNPVFAKLSLQIGMEKFYQYIESFGFRSKTGILLSGEANSIFHTNPTEIDMAVTAFGQRVQITPIQLATAYCAIANGGKLVQPRIVKEITDSNNIVVKSYDTTVVRQVISESTSKEVLELLEQVVASGTGSNAYVSGYRVAGKTGTSQTTTTETDGRYIASFCGIAPADDPEIVILVMLDHPNPTDSSASGGRQAAPVAGELIEKILTYLEVERRYTDLDSQNMMVKSYVPNVTGLSVEEAIAALKEQGFSYTIADADETADLSQITISEQIPRYNSYVMSGSKVVLYTNPETVKQTVTVPNLLGYTLTEAIETLTELGLNVQANNIGEVVSQNIPDGTVVNKGSVIELELINNDTETAD</sequence>